<sequence length="134" mass="15455">WSVKYGSNELLNTMLSGSYDKSVCLWDIRSSQQIQVFNGHNSCVYAVEYLPFVVNNIEIGNNSNVICSGSYDATIRFWDIRSNKKELHLIKVDKLRCLKFVLSKKTKKTDNKINKGYNFNLYYGSANGTIHIWE</sequence>
<evidence type="ECO:0000313" key="5">
    <source>
        <dbReference type="Proteomes" id="UP000023152"/>
    </source>
</evidence>
<proteinExistence type="predicted"/>
<protein>
    <submittedName>
        <fullName evidence="4">Uncharacterized protein</fullName>
    </submittedName>
</protein>
<reference evidence="4 5" key="1">
    <citation type="journal article" date="2013" name="Curr. Biol.">
        <title>The Genome of the Foraminiferan Reticulomyxa filosa.</title>
        <authorList>
            <person name="Glockner G."/>
            <person name="Hulsmann N."/>
            <person name="Schleicher M."/>
            <person name="Noegel A.A."/>
            <person name="Eichinger L."/>
            <person name="Gallinger C."/>
            <person name="Pawlowski J."/>
            <person name="Sierra R."/>
            <person name="Euteneuer U."/>
            <person name="Pillet L."/>
            <person name="Moustafa A."/>
            <person name="Platzer M."/>
            <person name="Groth M."/>
            <person name="Szafranski K."/>
            <person name="Schliwa M."/>
        </authorList>
    </citation>
    <scope>NUCLEOTIDE SEQUENCE [LARGE SCALE GENOMIC DNA]</scope>
</reference>
<dbReference type="SUPFAM" id="SSF50978">
    <property type="entry name" value="WD40 repeat-like"/>
    <property type="match status" value="1"/>
</dbReference>
<dbReference type="InterPro" id="IPR001680">
    <property type="entry name" value="WD40_rpt"/>
</dbReference>
<dbReference type="PANTHER" id="PTHR22847:SF637">
    <property type="entry name" value="WD REPEAT DOMAIN 5B"/>
    <property type="match status" value="1"/>
</dbReference>
<dbReference type="Gene3D" id="2.130.10.10">
    <property type="entry name" value="YVTN repeat-like/Quinoprotein amine dehydrogenase"/>
    <property type="match status" value="1"/>
</dbReference>
<dbReference type="PANTHER" id="PTHR22847">
    <property type="entry name" value="WD40 REPEAT PROTEIN"/>
    <property type="match status" value="1"/>
</dbReference>
<dbReference type="InterPro" id="IPR015943">
    <property type="entry name" value="WD40/YVTN_repeat-like_dom_sf"/>
</dbReference>
<evidence type="ECO:0000256" key="1">
    <source>
        <dbReference type="ARBA" id="ARBA00022574"/>
    </source>
</evidence>
<dbReference type="PRINTS" id="PR00320">
    <property type="entry name" value="GPROTEINBRPT"/>
</dbReference>
<evidence type="ECO:0000256" key="3">
    <source>
        <dbReference type="PROSITE-ProRule" id="PRU00221"/>
    </source>
</evidence>
<feature type="repeat" description="WD" evidence="3">
    <location>
        <begin position="54"/>
        <end position="88"/>
    </location>
</feature>
<dbReference type="AlphaFoldDB" id="X6MN42"/>
<keyword evidence="2" id="KW-0677">Repeat</keyword>
<dbReference type="InterPro" id="IPR019775">
    <property type="entry name" value="WD40_repeat_CS"/>
</dbReference>
<keyword evidence="5" id="KW-1185">Reference proteome</keyword>
<dbReference type="Proteomes" id="UP000023152">
    <property type="component" value="Unassembled WGS sequence"/>
</dbReference>
<gene>
    <name evidence="4" type="ORF">RFI_21979</name>
</gene>
<dbReference type="SMART" id="SM00320">
    <property type="entry name" value="WD40"/>
    <property type="match status" value="2"/>
</dbReference>
<dbReference type="Pfam" id="PF00400">
    <property type="entry name" value="WD40"/>
    <property type="match status" value="2"/>
</dbReference>
<dbReference type="EMBL" id="ASPP01019176">
    <property type="protein sequence ID" value="ETO15383.1"/>
    <property type="molecule type" value="Genomic_DNA"/>
</dbReference>
<accession>X6MN42</accession>
<comment type="caution">
    <text evidence="4">The sequence shown here is derived from an EMBL/GenBank/DDBJ whole genome shotgun (WGS) entry which is preliminary data.</text>
</comment>
<name>X6MN42_RETFI</name>
<organism evidence="4 5">
    <name type="scientific">Reticulomyxa filosa</name>
    <dbReference type="NCBI Taxonomy" id="46433"/>
    <lineage>
        <taxon>Eukaryota</taxon>
        <taxon>Sar</taxon>
        <taxon>Rhizaria</taxon>
        <taxon>Retaria</taxon>
        <taxon>Foraminifera</taxon>
        <taxon>Monothalamids</taxon>
        <taxon>Reticulomyxidae</taxon>
        <taxon>Reticulomyxa</taxon>
    </lineage>
</organism>
<dbReference type="GO" id="GO:1990234">
    <property type="term" value="C:transferase complex"/>
    <property type="evidence" value="ECO:0007669"/>
    <property type="project" value="UniProtKB-ARBA"/>
</dbReference>
<evidence type="ECO:0000313" key="4">
    <source>
        <dbReference type="EMBL" id="ETO15383.1"/>
    </source>
</evidence>
<feature type="non-terminal residue" evidence="4">
    <location>
        <position position="1"/>
    </location>
</feature>
<dbReference type="OrthoDB" id="256303at2759"/>
<dbReference type="InterPro" id="IPR020472">
    <property type="entry name" value="WD40_PAC1"/>
</dbReference>
<keyword evidence="1 3" id="KW-0853">WD repeat</keyword>
<feature type="repeat" description="WD" evidence="3">
    <location>
        <begin position="1"/>
        <end position="36"/>
    </location>
</feature>
<dbReference type="InterPro" id="IPR036322">
    <property type="entry name" value="WD40_repeat_dom_sf"/>
</dbReference>
<dbReference type="PROSITE" id="PS50082">
    <property type="entry name" value="WD_REPEATS_2"/>
    <property type="match status" value="2"/>
</dbReference>
<evidence type="ECO:0000256" key="2">
    <source>
        <dbReference type="ARBA" id="ARBA00022737"/>
    </source>
</evidence>
<dbReference type="PROSITE" id="PS00678">
    <property type="entry name" value="WD_REPEATS_1"/>
    <property type="match status" value="2"/>
</dbReference>